<dbReference type="Gene3D" id="1.20.190.50">
    <property type="match status" value="1"/>
</dbReference>
<gene>
    <name evidence="8" type="ORF">DAEQUDRAFT_813825</name>
</gene>
<keyword evidence="1 7" id="KW-0813">Transport</keyword>
<dbReference type="EMBL" id="KV429095">
    <property type="protein sequence ID" value="KZT66080.1"/>
    <property type="molecule type" value="Genomic_DNA"/>
</dbReference>
<reference evidence="8 9" key="1">
    <citation type="journal article" date="2016" name="Mol. Biol. Evol.">
        <title>Comparative Genomics of Early-Diverging Mushroom-Forming Fungi Provides Insights into the Origins of Lignocellulose Decay Capabilities.</title>
        <authorList>
            <person name="Nagy L.G."/>
            <person name="Riley R."/>
            <person name="Tritt A."/>
            <person name="Adam C."/>
            <person name="Daum C."/>
            <person name="Floudas D."/>
            <person name="Sun H."/>
            <person name="Yadav J.S."/>
            <person name="Pangilinan J."/>
            <person name="Larsson K.H."/>
            <person name="Matsuura K."/>
            <person name="Barry K."/>
            <person name="Labutti K."/>
            <person name="Kuo R."/>
            <person name="Ohm R.A."/>
            <person name="Bhattacharya S.S."/>
            <person name="Shirouzu T."/>
            <person name="Yoshinaga Y."/>
            <person name="Martin F.M."/>
            <person name="Grigoriev I.V."/>
            <person name="Hibbett D.S."/>
        </authorList>
    </citation>
    <scope>NUCLEOTIDE SEQUENCE [LARGE SCALE GENOMIC DNA]</scope>
    <source>
        <strain evidence="8 9">L-15889</strain>
    </source>
</reference>
<evidence type="ECO:0000313" key="9">
    <source>
        <dbReference type="Proteomes" id="UP000076727"/>
    </source>
</evidence>
<dbReference type="OrthoDB" id="3098at2759"/>
<dbReference type="GO" id="GO:0017056">
    <property type="term" value="F:structural constituent of nuclear pore"/>
    <property type="evidence" value="ECO:0007669"/>
    <property type="project" value="UniProtKB-UniRule"/>
</dbReference>
<evidence type="ECO:0000256" key="6">
    <source>
        <dbReference type="ARBA" id="ARBA00023242"/>
    </source>
</evidence>
<dbReference type="GO" id="GO:0006606">
    <property type="term" value="P:protein import into nucleus"/>
    <property type="evidence" value="ECO:0007669"/>
    <property type="project" value="TreeGrafter"/>
</dbReference>
<keyword evidence="6 7" id="KW-0539">Nucleus</keyword>
<dbReference type="GO" id="GO:0006406">
    <property type="term" value="P:mRNA export from nucleus"/>
    <property type="evidence" value="ECO:0007669"/>
    <property type="project" value="TreeGrafter"/>
</dbReference>
<accession>A0A165MSY0</accession>
<dbReference type="Gene3D" id="1.10.3450.20">
    <property type="match status" value="1"/>
</dbReference>
<keyword evidence="2" id="KW-0509">mRNA transport</keyword>
<evidence type="ECO:0000256" key="7">
    <source>
        <dbReference type="RuleBase" id="RU365072"/>
    </source>
</evidence>
<dbReference type="AlphaFoldDB" id="A0A165MSY0"/>
<evidence type="ECO:0000256" key="3">
    <source>
        <dbReference type="ARBA" id="ARBA00022927"/>
    </source>
</evidence>
<keyword evidence="3" id="KW-0653">Protein transport</keyword>
<dbReference type="Proteomes" id="UP000076727">
    <property type="component" value="Unassembled WGS sequence"/>
</dbReference>
<dbReference type="InterPro" id="IPR007252">
    <property type="entry name" value="Nup84/Nup107"/>
</dbReference>
<dbReference type="PANTHER" id="PTHR13003:SF2">
    <property type="entry name" value="NUCLEAR PORE COMPLEX PROTEIN NUP107"/>
    <property type="match status" value="1"/>
</dbReference>
<comment type="subunit">
    <text evidence="7">Part of the nuclear pore complex (NPC).</text>
</comment>
<dbReference type="GO" id="GO:0000973">
    <property type="term" value="P:post-transcriptional tethering of RNA polymerase II gene DNA at nuclear periphery"/>
    <property type="evidence" value="ECO:0007669"/>
    <property type="project" value="TreeGrafter"/>
</dbReference>
<organism evidence="8 9">
    <name type="scientific">Daedalea quercina L-15889</name>
    <dbReference type="NCBI Taxonomy" id="1314783"/>
    <lineage>
        <taxon>Eukaryota</taxon>
        <taxon>Fungi</taxon>
        <taxon>Dikarya</taxon>
        <taxon>Basidiomycota</taxon>
        <taxon>Agaricomycotina</taxon>
        <taxon>Agaricomycetes</taxon>
        <taxon>Polyporales</taxon>
        <taxon>Fomitopsis</taxon>
    </lineage>
</organism>
<keyword evidence="5 7" id="KW-0906">Nuclear pore complex</keyword>
<dbReference type="PANTHER" id="PTHR13003">
    <property type="entry name" value="NUP107-RELATED"/>
    <property type="match status" value="1"/>
</dbReference>
<evidence type="ECO:0000256" key="4">
    <source>
        <dbReference type="ARBA" id="ARBA00023010"/>
    </source>
</evidence>
<evidence type="ECO:0000256" key="1">
    <source>
        <dbReference type="ARBA" id="ARBA00022448"/>
    </source>
</evidence>
<dbReference type="GO" id="GO:0031080">
    <property type="term" value="C:nuclear pore outer ring"/>
    <property type="evidence" value="ECO:0007669"/>
    <property type="project" value="TreeGrafter"/>
</dbReference>
<dbReference type="STRING" id="1314783.A0A165MSY0"/>
<evidence type="ECO:0000313" key="8">
    <source>
        <dbReference type="EMBL" id="KZT66080.1"/>
    </source>
</evidence>
<sequence>MSESLYAACAQVLSVCQSENELEPLLNTQTGFAPRLRQLCLEQLADLEERGPGDVSLAEIESLRLESETWALLQAIMSLRKTEPPKYPDPRSLLASNPYTPPATLAQSIMNVSPLLSALVVVREWLHETAAASPPIDPGPTNGYWKFTKHVAMQNLRMGTSAGGIVSEMDPDAVNRDGQGKSLAVDDANYEKLLVQALFALVRAGKLEDAVVLCRRAEQPWRAASINGALLLRWKGIANVPTDVEVDDMDVDEGWRGNLRRKLWKTTCTRAALNQSLLPAERALYAALAPCPQSSGALKAACRTWADQLWAIVSIACEERLTVGLAGLARESFWESGIAAVEAPTAGEGTEGLSGASRMETEEEDWEKEVLVALESLSNVAVEEGPDATDPFHVSQLHIILDRTDQLLEAFASSLQQGEYDTSLPQYASMTRFFAHLCLYLQMIDVDVPPLAIQVILEAYLQVLEAAGQRELIALYAGALGDNAIDRYAMFLTSLELSADATERRLALTRAREHGLDMQRVAIATAERTIEKVFLELPPAKGPLPSVIGMQPPASEQELLLLRSIEWTTFMESTYTTALEQANVILRYFLGCGRVQVAKSLLDMLPAELSLVREPEEITTENLHYRQFFVVWESLVRVVECQALESPSMNRETRVAWLDDYKLLLQQAREQVIKLLTNDWLIIDAERTAADRRRRELVRIRQIYIPELVIRLHSLLVASRSKVPENLKHALLLANIVADSRYKLTEDFVNQDGRRLGDYLGAIRQAVLAGLEAGGSDPFRIVSL</sequence>
<dbReference type="Pfam" id="PF04121">
    <property type="entry name" value="Nup84_Nup100"/>
    <property type="match status" value="1"/>
</dbReference>
<name>A0A165MSY0_9APHY</name>
<comment type="subcellular location">
    <subcellularLocation>
        <location evidence="7">Nucleus</location>
        <location evidence="7">Nuclear pore complex</location>
    </subcellularLocation>
    <subcellularLocation>
        <location evidence="7">Nucleus membrane</location>
    </subcellularLocation>
</comment>
<keyword evidence="4 7" id="KW-0811">Translocation</keyword>
<protein>
    <recommendedName>
        <fullName evidence="7">Nuclear pore complex protein</fullName>
    </recommendedName>
</protein>
<dbReference type="GO" id="GO:0031965">
    <property type="term" value="C:nuclear membrane"/>
    <property type="evidence" value="ECO:0007669"/>
    <property type="project" value="UniProtKB-SubCell"/>
</dbReference>
<proteinExistence type="inferred from homology"/>
<evidence type="ECO:0000256" key="5">
    <source>
        <dbReference type="ARBA" id="ARBA00023132"/>
    </source>
</evidence>
<comment type="similarity">
    <text evidence="7">Belongs to the nucleoporin Nup84/Nup107 family.</text>
</comment>
<evidence type="ECO:0000256" key="2">
    <source>
        <dbReference type="ARBA" id="ARBA00022816"/>
    </source>
</evidence>
<comment type="function">
    <text evidence="7">Functions as a component of the nuclear pore complex (NPC).</text>
</comment>
<keyword evidence="9" id="KW-1185">Reference proteome</keyword>
<keyword evidence="7" id="KW-0472">Membrane</keyword>